<keyword evidence="2" id="KW-1185">Reference proteome</keyword>
<dbReference type="EMBL" id="CP000482">
    <property type="protein sequence ID" value="ABK98960.1"/>
    <property type="molecule type" value="Genomic_DNA"/>
</dbReference>
<organism evidence="1 2">
    <name type="scientific">Pelobacter propionicus (strain DSM 2379 / NBRC 103807 / OttBd1)</name>
    <dbReference type="NCBI Taxonomy" id="338966"/>
    <lineage>
        <taxon>Bacteria</taxon>
        <taxon>Pseudomonadati</taxon>
        <taxon>Thermodesulfobacteriota</taxon>
        <taxon>Desulfuromonadia</taxon>
        <taxon>Desulfuromonadales</taxon>
        <taxon>Desulfuromonadaceae</taxon>
        <taxon>Pelobacter</taxon>
    </lineage>
</organism>
<gene>
    <name evidence="1" type="ordered locus">Ppro_1340</name>
</gene>
<dbReference type="Proteomes" id="UP000006732">
    <property type="component" value="Chromosome"/>
</dbReference>
<dbReference type="HOGENOM" id="CLU_2273342_0_0_7"/>
<protein>
    <submittedName>
        <fullName evidence="1">Uncharacterized protein</fullName>
    </submittedName>
</protein>
<sequence>MSWYTFSLSKDDLARYDASQDLFTTMYLTHGLPQGMALWIKPNCDTGENMLFAQVPDGLNVKDSAFFRMFSLTQCSGPSMAGLSLLVGKAGGAR</sequence>
<name>A1ANP0_PELPD</name>
<proteinExistence type="predicted"/>
<dbReference type="KEGG" id="ppd:Ppro_1340"/>
<evidence type="ECO:0000313" key="2">
    <source>
        <dbReference type="Proteomes" id="UP000006732"/>
    </source>
</evidence>
<dbReference type="OrthoDB" id="5397658at2"/>
<accession>A1ANP0</accession>
<reference evidence="1 2" key="1">
    <citation type="submission" date="2006-10" db="EMBL/GenBank/DDBJ databases">
        <title>Complete sequence of chromosome of Pelobacter propionicus DSM 2379.</title>
        <authorList>
            <consortium name="US DOE Joint Genome Institute"/>
            <person name="Copeland A."/>
            <person name="Lucas S."/>
            <person name="Lapidus A."/>
            <person name="Barry K."/>
            <person name="Detter J.C."/>
            <person name="Glavina del Rio T."/>
            <person name="Hammon N."/>
            <person name="Israni S."/>
            <person name="Dalin E."/>
            <person name="Tice H."/>
            <person name="Pitluck S."/>
            <person name="Saunders E."/>
            <person name="Brettin T."/>
            <person name="Bruce D."/>
            <person name="Han C."/>
            <person name="Tapia R."/>
            <person name="Schmutz J."/>
            <person name="Larimer F."/>
            <person name="Land M."/>
            <person name="Hauser L."/>
            <person name="Kyrpides N."/>
            <person name="Kim E."/>
            <person name="Lovley D."/>
            <person name="Richardson P."/>
        </authorList>
    </citation>
    <scope>NUCLEOTIDE SEQUENCE [LARGE SCALE GENOMIC DNA]</scope>
    <source>
        <strain evidence="2">DSM 2379 / NBRC 103807 / OttBd1</strain>
    </source>
</reference>
<evidence type="ECO:0000313" key="1">
    <source>
        <dbReference type="EMBL" id="ABK98960.1"/>
    </source>
</evidence>
<dbReference type="AlphaFoldDB" id="A1ANP0"/>